<organism evidence="1">
    <name type="scientific">Arundo donax</name>
    <name type="common">Giant reed</name>
    <name type="synonym">Donax arundinaceus</name>
    <dbReference type="NCBI Taxonomy" id="35708"/>
    <lineage>
        <taxon>Eukaryota</taxon>
        <taxon>Viridiplantae</taxon>
        <taxon>Streptophyta</taxon>
        <taxon>Embryophyta</taxon>
        <taxon>Tracheophyta</taxon>
        <taxon>Spermatophyta</taxon>
        <taxon>Magnoliopsida</taxon>
        <taxon>Liliopsida</taxon>
        <taxon>Poales</taxon>
        <taxon>Poaceae</taxon>
        <taxon>PACMAD clade</taxon>
        <taxon>Arundinoideae</taxon>
        <taxon>Arundineae</taxon>
        <taxon>Arundo</taxon>
    </lineage>
</organism>
<dbReference type="AlphaFoldDB" id="A0A0A8ZZ96"/>
<reference evidence="1" key="2">
    <citation type="journal article" date="2015" name="Data Brief">
        <title>Shoot transcriptome of the giant reed, Arundo donax.</title>
        <authorList>
            <person name="Barrero R.A."/>
            <person name="Guerrero F.D."/>
            <person name="Moolhuijzen P."/>
            <person name="Goolsby J.A."/>
            <person name="Tidwell J."/>
            <person name="Bellgard S.E."/>
            <person name="Bellgard M.I."/>
        </authorList>
    </citation>
    <scope>NUCLEOTIDE SEQUENCE</scope>
    <source>
        <tissue evidence="1">Shoot tissue taken approximately 20 cm above the soil surface</tissue>
    </source>
</reference>
<name>A0A0A8ZZ96_ARUDO</name>
<protein>
    <submittedName>
        <fullName evidence="1">Uncharacterized protein</fullName>
    </submittedName>
</protein>
<sequence length="96" mass="11273">MRIARDVIFDEDRGWDWTANGNNGGFHCGSSEFVVEHVFASHETAAATSQVLRRLPWRHPLFWSRGCHPLFQHQSARANPTRNLRRPWRHPLLHQH</sequence>
<evidence type="ECO:0000313" key="1">
    <source>
        <dbReference type="EMBL" id="JAD44729.1"/>
    </source>
</evidence>
<proteinExistence type="predicted"/>
<accession>A0A0A8ZZ96</accession>
<reference evidence="1" key="1">
    <citation type="submission" date="2014-09" db="EMBL/GenBank/DDBJ databases">
        <authorList>
            <person name="Magalhaes I.L.F."/>
            <person name="Oliveira U."/>
            <person name="Santos F.R."/>
            <person name="Vidigal T.H.D.A."/>
            <person name="Brescovit A.D."/>
            <person name="Santos A.J."/>
        </authorList>
    </citation>
    <scope>NUCLEOTIDE SEQUENCE</scope>
    <source>
        <tissue evidence="1">Shoot tissue taken approximately 20 cm above the soil surface</tissue>
    </source>
</reference>
<dbReference type="EMBL" id="GBRH01253166">
    <property type="protein sequence ID" value="JAD44729.1"/>
    <property type="molecule type" value="Transcribed_RNA"/>
</dbReference>